<dbReference type="Pfam" id="PF04231">
    <property type="entry name" value="Endonuclease_1"/>
    <property type="match status" value="2"/>
</dbReference>
<feature type="signal peptide" evidence="6">
    <location>
        <begin position="1"/>
        <end position="18"/>
    </location>
</feature>
<evidence type="ECO:0000256" key="5">
    <source>
        <dbReference type="SAM" id="MobiDB-lite"/>
    </source>
</evidence>
<dbReference type="GO" id="GO:0004518">
    <property type="term" value="F:nuclease activity"/>
    <property type="evidence" value="ECO:0007669"/>
    <property type="project" value="UniProtKB-KW"/>
</dbReference>
<dbReference type="Gene3D" id="2.60.40.2030">
    <property type="match status" value="1"/>
</dbReference>
<accession>A0A2S1LTP0</accession>
<dbReference type="SUPFAM" id="SSF54060">
    <property type="entry name" value="His-Me finger endonucleases"/>
    <property type="match status" value="1"/>
</dbReference>
<evidence type="ECO:0000256" key="3">
    <source>
        <dbReference type="ARBA" id="ARBA00022729"/>
    </source>
</evidence>
<dbReference type="Proteomes" id="UP000244677">
    <property type="component" value="Chromosome"/>
</dbReference>
<feature type="region of interest" description="Disordered" evidence="5">
    <location>
        <begin position="448"/>
        <end position="468"/>
    </location>
</feature>
<dbReference type="KEGG" id="fki:FK004_18170"/>
<sequence>MQKTLLFFLLMIFSFSHSQIVINELDCDTPSIDDKEFIELKSEIPYFSLDGYVLVFFNGSGAGGNRSYYTIDLTGLTTDRNGLVVVGNTAVSPVPQRLFPTSIIQNGADAIAIYQAAYDDFPDETLATTEHLIDVLLYDTSDPDDAGLMNIFGITTQVNENENNLSTLHSIQRKMDGTFEVKIPTPGTHNDGSGFIFNGVSYTVSTPLLEEGGDFTISFTTQFAVETPLTFNFILDNGTFDTADYTGNTIVTIPAGSTTYSTTIHTIDDSMDEGDEVALIRILSLPEEFVRLNDNYEVRIVDNDYTVSSWGTPLNPTYGIVSSTQDPDYYASLEGLSGAALKQAVQDIIANPAVVRAHSYRDVTSILYEADQNPLNSNEVWLMYTEQGRAKYKFQLTSNSVGFWNREHIFPQSRGGFSNGTSPLADGIAIYLPTNADDILSGHADAHALRSEDGPENSARSNRDYGLNDYNGPVGNQGSWHGDVARALFYMAVRYTALDVVNGNLPDSTPYKIGDLATLLQWNHADPADDFEMNRNNIIYTWQHNRNPFIDYPDLADYIWGTKTTIPWFAALSNTEISKNGWGLYPNPAKNHFRITGLTGAYTVAIYSVSGQKLGIHHCFGESEIQPELASGLYIAKISAADGITTQKLIIQ</sequence>
<comment type="similarity">
    <text evidence="1">Belongs to the EndA/NucM nuclease family.</text>
</comment>
<protein>
    <recommendedName>
        <fullName evidence="7">Secretion system C-terminal sorting domain-containing protein</fullName>
    </recommendedName>
</protein>
<dbReference type="InterPro" id="IPR038081">
    <property type="entry name" value="CalX-like_sf"/>
</dbReference>
<dbReference type="PANTHER" id="PTHR33607:SF2">
    <property type="entry name" value="ENDONUCLEASE-1"/>
    <property type="match status" value="1"/>
</dbReference>
<proteinExistence type="inferred from homology"/>
<dbReference type="EMBL" id="CP020919">
    <property type="protein sequence ID" value="AWG27021.1"/>
    <property type="molecule type" value="Genomic_DNA"/>
</dbReference>
<evidence type="ECO:0000313" key="8">
    <source>
        <dbReference type="EMBL" id="AWG27021.1"/>
    </source>
</evidence>
<dbReference type="RefSeq" id="WP_108738514.1">
    <property type="nucleotide sequence ID" value="NZ_CP020919.1"/>
</dbReference>
<evidence type="ECO:0000259" key="7">
    <source>
        <dbReference type="Pfam" id="PF18962"/>
    </source>
</evidence>
<keyword evidence="2" id="KW-0540">Nuclease</keyword>
<dbReference type="OrthoDB" id="5485925at2"/>
<evidence type="ECO:0000256" key="2">
    <source>
        <dbReference type="ARBA" id="ARBA00022722"/>
    </source>
</evidence>
<organism evidence="8 9">
    <name type="scientific">Flavobacterium kingsejongi</name>
    <dbReference type="NCBI Taxonomy" id="1678728"/>
    <lineage>
        <taxon>Bacteria</taxon>
        <taxon>Pseudomonadati</taxon>
        <taxon>Bacteroidota</taxon>
        <taxon>Flavobacteriia</taxon>
        <taxon>Flavobacteriales</taxon>
        <taxon>Flavobacteriaceae</taxon>
        <taxon>Flavobacterium</taxon>
    </lineage>
</organism>
<evidence type="ECO:0000256" key="4">
    <source>
        <dbReference type="ARBA" id="ARBA00022801"/>
    </source>
</evidence>
<dbReference type="Pfam" id="PF18962">
    <property type="entry name" value="Por_Secre_tail"/>
    <property type="match status" value="1"/>
</dbReference>
<feature type="domain" description="Secretion system C-terminal sorting" evidence="7">
    <location>
        <begin position="584"/>
        <end position="651"/>
    </location>
</feature>
<keyword evidence="4" id="KW-0378">Hydrolase</keyword>
<keyword evidence="9" id="KW-1185">Reference proteome</keyword>
<dbReference type="GO" id="GO:0016787">
    <property type="term" value="F:hydrolase activity"/>
    <property type="evidence" value="ECO:0007669"/>
    <property type="project" value="UniProtKB-KW"/>
</dbReference>
<evidence type="ECO:0000256" key="6">
    <source>
        <dbReference type="SAM" id="SignalP"/>
    </source>
</evidence>
<evidence type="ECO:0000256" key="1">
    <source>
        <dbReference type="ARBA" id="ARBA00006429"/>
    </source>
</evidence>
<dbReference type="PANTHER" id="PTHR33607">
    <property type="entry name" value="ENDONUCLEASE-1"/>
    <property type="match status" value="1"/>
</dbReference>
<dbReference type="InterPro" id="IPR007346">
    <property type="entry name" value="Endonuclease-I"/>
</dbReference>
<feature type="chain" id="PRO_5015447001" description="Secretion system C-terminal sorting domain-containing protein" evidence="6">
    <location>
        <begin position="19"/>
        <end position="652"/>
    </location>
</feature>
<dbReference type="InterPro" id="IPR044925">
    <property type="entry name" value="His-Me_finger_sf"/>
</dbReference>
<reference evidence="8 9" key="1">
    <citation type="submission" date="2017-04" db="EMBL/GenBank/DDBJ databases">
        <title>Complete genome sequence of Flavobacterium kingsejong AJ004.</title>
        <authorList>
            <person name="Lee P.C."/>
        </authorList>
    </citation>
    <scope>NUCLEOTIDE SEQUENCE [LARGE SCALE GENOMIC DNA]</scope>
    <source>
        <strain evidence="8 9">AJ004</strain>
    </source>
</reference>
<gene>
    <name evidence="8" type="ORF">FK004_18170</name>
</gene>
<keyword evidence="3 6" id="KW-0732">Signal</keyword>
<dbReference type="InterPro" id="IPR026444">
    <property type="entry name" value="Secre_tail"/>
</dbReference>
<dbReference type="SUPFAM" id="SSF141072">
    <property type="entry name" value="CalX-like"/>
    <property type="match status" value="1"/>
</dbReference>
<dbReference type="NCBIfam" id="TIGR04183">
    <property type="entry name" value="Por_Secre_tail"/>
    <property type="match status" value="1"/>
</dbReference>
<evidence type="ECO:0000313" key="9">
    <source>
        <dbReference type="Proteomes" id="UP000244677"/>
    </source>
</evidence>
<dbReference type="AlphaFoldDB" id="A0A2S1LTP0"/>
<name>A0A2S1LTP0_9FLAO</name>